<name>A0A089ZFU9_METFO</name>
<reference evidence="2 3" key="1">
    <citation type="submission" date="2013-12" db="EMBL/GenBank/DDBJ databases">
        <title>The complete genome sequence of Methanobacterium sp. BRM9.</title>
        <authorList>
            <consortium name="Pastoral Greenhouse Gas Research Consortium"/>
            <person name="Kelly W.J."/>
            <person name="Leahy S.C."/>
            <person name="Perry R."/>
            <person name="Li D."/>
            <person name="Altermann E."/>
            <person name="Lambie S.C."/>
            <person name="Attwood G.T."/>
        </authorList>
    </citation>
    <scope>NUCLEOTIDE SEQUENCE [LARGE SCALE GENOMIC DNA]</scope>
    <source>
        <strain evidence="2 3">BRM9</strain>
    </source>
</reference>
<dbReference type="GeneID" id="24792215"/>
<dbReference type="RefSeq" id="WP_048085061.1">
    <property type="nucleotide sequence ID" value="NZ_CP006933.1"/>
</dbReference>
<sequence length="217" mass="24532">MVRKDKIKVVCTGLMVALFILVSITGASYADVVNPGEKTIPYSYQIANIQDYPDYVLILHGTPNPSLEVLNSSEFSFYKLSTCSIYAVPSSVYQEVQVNQMNDTMVSEFLNNDSRVARSDLELEGLYDTINEGNSLESALILLKIRSIQGNTLNIQKEKIIYTYSNGQRIEKPFQNQNQTPEPPVIGQSWDFYLYFVVLPLLALAVILFILIRRRSS</sequence>
<dbReference type="EMBL" id="CP006933">
    <property type="protein sequence ID" value="AIS31875.1"/>
    <property type="molecule type" value="Genomic_DNA"/>
</dbReference>
<keyword evidence="1" id="KW-0812">Transmembrane</keyword>
<feature type="transmembrane region" description="Helical" evidence="1">
    <location>
        <begin position="192"/>
        <end position="212"/>
    </location>
</feature>
<protein>
    <submittedName>
        <fullName evidence="2">Uncharacterized protein</fullName>
    </submittedName>
</protein>
<evidence type="ECO:0000256" key="1">
    <source>
        <dbReference type="SAM" id="Phobius"/>
    </source>
</evidence>
<dbReference type="AlphaFoldDB" id="A0A089ZFU9"/>
<accession>A0A089ZFU9</accession>
<gene>
    <name evidence="2" type="ORF">BRM9_1059</name>
</gene>
<keyword evidence="1" id="KW-0472">Membrane</keyword>
<dbReference type="OrthoDB" id="71289at2157"/>
<evidence type="ECO:0000313" key="3">
    <source>
        <dbReference type="Proteomes" id="UP000029661"/>
    </source>
</evidence>
<dbReference type="STRING" id="2162.BRM9_1059"/>
<proteinExistence type="predicted"/>
<dbReference type="KEGG" id="mfc:BRM9_1059"/>
<organism evidence="2 3">
    <name type="scientific">Methanobacterium formicicum</name>
    <dbReference type="NCBI Taxonomy" id="2162"/>
    <lineage>
        <taxon>Archaea</taxon>
        <taxon>Methanobacteriati</taxon>
        <taxon>Methanobacteriota</taxon>
        <taxon>Methanomada group</taxon>
        <taxon>Methanobacteria</taxon>
        <taxon>Methanobacteriales</taxon>
        <taxon>Methanobacteriaceae</taxon>
        <taxon>Methanobacterium</taxon>
    </lineage>
</organism>
<dbReference type="Proteomes" id="UP000029661">
    <property type="component" value="Chromosome"/>
</dbReference>
<keyword evidence="1" id="KW-1133">Transmembrane helix</keyword>
<evidence type="ECO:0000313" key="2">
    <source>
        <dbReference type="EMBL" id="AIS31875.1"/>
    </source>
</evidence>